<dbReference type="EMBL" id="JAFREP010000024">
    <property type="protein sequence ID" value="MBO1321441.1"/>
    <property type="molecule type" value="Genomic_DNA"/>
</dbReference>
<protein>
    <submittedName>
        <fullName evidence="2">Uncharacterized protein</fullName>
    </submittedName>
</protein>
<dbReference type="RefSeq" id="WP_207861415.1">
    <property type="nucleotide sequence ID" value="NZ_JAFREP010000024.1"/>
</dbReference>
<dbReference type="Gene3D" id="3.40.50.300">
    <property type="entry name" value="P-loop containing nucleotide triphosphate hydrolases"/>
    <property type="match status" value="1"/>
</dbReference>
<proteinExistence type="predicted"/>
<name>A0A8J7U7I4_9BACT</name>
<evidence type="ECO:0000313" key="2">
    <source>
        <dbReference type="EMBL" id="MBO1321441.1"/>
    </source>
</evidence>
<evidence type="ECO:0000313" key="3">
    <source>
        <dbReference type="Proteomes" id="UP000664417"/>
    </source>
</evidence>
<dbReference type="Proteomes" id="UP000664417">
    <property type="component" value="Unassembled WGS sequence"/>
</dbReference>
<sequence>MLEFFYNHMDSQPIGDAFQTLLFPPQHHLALQILTEWGDHLQTIRDKAEDPDDPELKTYLVGIQAAVAKAMEGSPNLWTRMIAGVTLDTVCQAAQRGADPAIWEMIYGPFSRNDQPIKLMAENLFHDWATNHLIGPAGLYHLVKALLASPRYGAYWLAEKTEIPAMDRYVRGVQSRLAYEQIQAAKPLNNEALLQAEQAMAAQARHIKNGENPVWAYLNARLQQAQQGRTVDIIPFSQSIVKILTEEDQQKTEKANGQPTWKSPFKRSQSKPIPTGHIPRELKIAVLGGVKGGKTSLVKALMNMSDDACTEFKFPLTVVPTRETEENLQKVGFPAGTVGETPNIYRGEVTFTIRDTKMKVTLVDHTGSFINDVADVDQKGDAAFPQIFDVSAGADLLVLVLSPVDIEHLEREGSRLLNHYRTHVAQALKTNPNLMVALMFTKCDQYCLNQPPNHPRFIGTHAEKIALVDYASGISEDHWTKLVDAAAASELAGEAALKRRLMTATRWLWREIVAKNKLNHPFFNAYLVAALPEDPLFKDWYYRGFAHCLEDFFHHADRRLTGIS</sequence>
<keyword evidence="3" id="KW-1185">Reference proteome</keyword>
<comment type="caution">
    <text evidence="2">The sequence shown here is derived from an EMBL/GenBank/DDBJ whole genome shotgun (WGS) entry which is preliminary data.</text>
</comment>
<dbReference type="InterPro" id="IPR027417">
    <property type="entry name" value="P-loop_NTPase"/>
</dbReference>
<evidence type="ECO:0000256" key="1">
    <source>
        <dbReference type="SAM" id="MobiDB-lite"/>
    </source>
</evidence>
<dbReference type="SUPFAM" id="SSF52540">
    <property type="entry name" value="P-loop containing nucleoside triphosphate hydrolases"/>
    <property type="match status" value="1"/>
</dbReference>
<organism evidence="2 3">
    <name type="scientific">Acanthopleuribacter pedis</name>
    <dbReference type="NCBI Taxonomy" id="442870"/>
    <lineage>
        <taxon>Bacteria</taxon>
        <taxon>Pseudomonadati</taxon>
        <taxon>Acidobacteriota</taxon>
        <taxon>Holophagae</taxon>
        <taxon>Acanthopleuribacterales</taxon>
        <taxon>Acanthopleuribacteraceae</taxon>
        <taxon>Acanthopleuribacter</taxon>
    </lineage>
</organism>
<reference evidence="2" key="1">
    <citation type="submission" date="2021-03" db="EMBL/GenBank/DDBJ databases">
        <authorList>
            <person name="Wang G."/>
        </authorList>
    </citation>
    <scope>NUCLEOTIDE SEQUENCE</scope>
    <source>
        <strain evidence="2">KCTC 12899</strain>
    </source>
</reference>
<accession>A0A8J7U7I4</accession>
<gene>
    <name evidence="2" type="ORF">J3U88_23365</name>
</gene>
<dbReference type="AlphaFoldDB" id="A0A8J7U7I4"/>
<dbReference type="CDD" id="cd00882">
    <property type="entry name" value="Ras_like_GTPase"/>
    <property type="match status" value="1"/>
</dbReference>
<feature type="region of interest" description="Disordered" evidence="1">
    <location>
        <begin position="248"/>
        <end position="274"/>
    </location>
</feature>